<dbReference type="EMBL" id="JAPDDT010000003">
    <property type="protein sequence ID" value="MCW1922864.1"/>
    <property type="molecule type" value="Genomic_DNA"/>
</dbReference>
<gene>
    <name evidence="2" type="ORF">OKA05_09905</name>
</gene>
<organism evidence="2 3">
    <name type="scientific">Luteolibacter arcticus</name>
    <dbReference type="NCBI Taxonomy" id="1581411"/>
    <lineage>
        <taxon>Bacteria</taxon>
        <taxon>Pseudomonadati</taxon>
        <taxon>Verrucomicrobiota</taxon>
        <taxon>Verrucomicrobiia</taxon>
        <taxon>Verrucomicrobiales</taxon>
        <taxon>Verrucomicrobiaceae</taxon>
        <taxon>Luteolibacter</taxon>
    </lineage>
</organism>
<reference evidence="2 3" key="1">
    <citation type="submission" date="2022-10" db="EMBL/GenBank/DDBJ databases">
        <title>Luteolibacter arcticus strain CCTCC AB 2014275, whole genome shotgun sequencing project.</title>
        <authorList>
            <person name="Zhao G."/>
            <person name="Shen L."/>
        </authorList>
    </citation>
    <scope>NUCLEOTIDE SEQUENCE [LARGE SCALE GENOMIC DNA]</scope>
    <source>
        <strain evidence="2 3">CCTCC AB 2014275</strain>
    </source>
</reference>
<dbReference type="Proteomes" id="UP001320876">
    <property type="component" value="Unassembled WGS sequence"/>
</dbReference>
<evidence type="ECO:0000256" key="1">
    <source>
        <dbReference type="SAM" id="Phobius"/>
    </source>
</evidence>
<feature type="transmembrane region" description="Helical" evidence="1">
    <location>
        <begin position="64"/>
        <end position="82"/>
    </location>
</feature>
<keyword evidence="1" id="KW-0472">Membrane</keyword>
<evidence type="ECO:0000313" key="2">
    <source>
        <dbReference type="EMBL" id="MCW1922864.1"/>
    </source>
</evidence>
<keyword evidence="1" id="KW-1133">Transmembrane helix</keyword>
<evidence type="ECO:0000313" key="3">
    <source>
        <dbReference type="Proteomes" id="UP001320876"/>
    </source>
</evidence>
<proteinExistence type="predicted"/>
<keyword evidence="1" id="KW-0812">Transmembrane</keyword>
<comment type="caution">
    <text evidence="2">The sequence shown here is derived from an EMBL/GenBank/DDBJ whole genome shotgun (WGS) entry which is preliminary data.</text>
</comment>
<dbReference type="RefSeq" id="WP_264486970.1">
    <property type="nucleotide sequence ID" value="NZ_JAPDDT010000003.1"/>
</dbReference>
<accession>A0ABT3GH10</accession>
<name>A0ABT3GH10_9BACT</name>
<keyword evidence="3" id="KW-1185">Reference proteome</keyword>
<sequence length="226" mass="24803">MPDPAERFIEAAVRPLADNPEMQMLAAQELRAAMEKGPEGVSDASLEQATANLEKAPSKRHWKTYLYAAALVAAIFAAIPVARDYMRLRLASWALFAMTDSWAVALPGPPFEPDVIQQVPGLFGPLTASERLLLFGDLSQPSKAEAMRRLWDSSPEDPALFADYARACTSKQSLPVDFLKTADRLDPQNAWFRYLAAGVTAYKSVEARRSPTTSSSGIRMPRDSVS</sequence>
<protein>
    <submittedName>
        <fullName evidence="2">Uncharacterized protein</fullName>
    </submittedName>
</protein>